<reference evidence="3 4" key="1">
    <citation type="submission" date="2021-06" db="EMBL/GenBank/DDBJ databases">
        <authorList>
            <person name="Kallberg Y."/>
            <person name="Tangrot J."/>
            <person name="Rosling A."/>
        </authorList>
    </citation>
    <scope>NUCLEOTIDE SEQUENCE [LARGE SCALE GENOMIC DNA]</scope>
    <source>
        <strain evidence="3 4">120-4 pot B 10/14</strain>
    </source>
</reference>
<organism evidence="3 4">
    <name type="scientific">Gigaspora margarita</name>
    <dbReference type="NCBI Taxonomy" id="4874"/>
    <lineage>
        <taxon>Eukaryota</taxon>
        <taxon>Fungi</taxon>
        <taxon>Fungi incertae sedis</taxon>
        <taxon>Mucoromycota</taxon>
        <taxon>Glomeromycotina</taxon>
        <taxon>Glomeromycetes</taxon>
        <taxon>Diversisporales</taxon>
        <taxon>Gigasporaceae</taxon>
        <taxon>Gigaspora</taxon>
    </lineage>
</organism>
<feature type="compositionally biased region" description="Polar residues" evidence="1">
    <location>
        <begin position="187"/>
        <end position="197"/>
    </location>
</feature>
<protein>
    <submittedName>
        <fullName evidence="3">26472_t:CDS:1</fullName>
    </submittedName>
</protein>
<feature type="domain" description="CCHC-type" evidence="2">
    <location>
        <begin position="125"/>
        <end position="136"/>
    </location>
</feature>
<proteinExistence type="predicted"/>
<accession>A0ABM8W4E1</accession>
<dbReference type="Pfam" id="PF00098">
    <property type="entry name" value="zf-CCHC"/>
    <property type="match status" value="1"/>
</dbReference>
<comment type="caution">
    <text evidence="3">The sequence shown here is derived from an EMBL/GenBank/DDBJ whole genome shotgun (WGS) entry which is preliminary data.</text>
</comment>
<dbReference type="InterPro" id="IPR001878">
    <property type="entry name" value="Znf_CCHC"/>
</dbReference>
<sequence length="235" mass="27787">MELYELQQKDIEKVDLYATKFQKLLNRVNTDNGFSNEDAIAVAKRIEAGSYYRQQPVEKINLQQQIGNELIDLKKTIQGLTVNYVALLAKMKDTRVHRPRDNSYTRRQFQNSYTWERKKEREYNKCGEPGHLARNCISEKRNYIYFKQNKEKEYNNKPKNISFCELEDKSKDEVYTVNNLTTSQTTKSKVQISNNGTEGLKPYEEDEVQSNSGNTFDEFDYEEEEFDEFNEKDKS</sequence>
<keyword evidence="4" id="KW-1185">Reference proteome</keyword>
<name>A0ABM8W4E1_GIGMA</name>
<evidence type="ECO:0000313" key="3">
    <source>
        <dbReference type="EMBL" id="CAG8522044.1"/>
    </source>
</evidence>
<evidence type="ECO:0000259" key="2">
    <source>
        <dbReference type="Pfam" id="PF00098"/>
    </source>
</evidence>
<dbReference type="Proteomes" id="UP000789901">
    <property type="component" value="Unassembled WGS sequence"/>
</dbReference>
<evidence type="ECO:0000313" key="4">
    <source>
        <dbReference type="Proteomes" id="UP000789901"/>
    </source>
</evidence>
<gene>
    <name evidence="3" type="ORF">GMARGA_LOCUS3204</name>
</gene>
<feature type="region of interest" description="Disordered" evidence="1">
    <location>
        <begin position="187"/>
        <end position="235"/>
    </location>
</feature>
<dbReference type="EMBL" id="CAJVQB010001129">
    <property type="protein sequence ID" value="CAG8522044.1"/>
    <property type="molecule type" value="Genomic_DNA"/>
</dbReference>
<feature type="compositionally biased region" description="Acidic residues" evidence="1">
    <location>
        <begin position="217"/>
        <end position="228"/>
    </location>
</feature>
<evidence type="ECO:0000256" key="1">
    <source>
        <dbReference type="SAM" id="MobiDB-lite"/>
    </source>
</evidence>